<protein>
    <submittedName>
        <fullName evidence="1">Tail tube protein</fullName>
    </submittedName>
</protein>
<proteinExistence type="predicted"/>
<evidence type="ECO:0000313" key="2">
    <source>
        <dbReference type="Proteomes" id="UP000224362"/>
    </source>
</evidence>
<sequence>MATVNEFRGAMSRGGGVQRQHRWRVTISFPSFAASADQTRDVCLLAVTTNTPTGQLGEILVPWGGRELPFPGDRRFEALPITFINVVNNGPYNSMEVWQQYINGSESNRASANPDEYFRDVVLELLDANDNVTKTWTLQGAWPQNLGQLELDMSAMDSYTQFTCDLRYFQAVSDRSR</sequence>
<reference evidence="1 2" key="1">
    <citation type="submission" date="2017-06" db="EMBL/GenBank/DDBJ databases">
        <authorList>
            <person name="Kim H.J."/>
            <person name="Triplett B.A."/>
        </authorList>
    </citation>
    <scope>NUCLEOTIDE SEQUENCE [LARGE SCALE GENOMIC DNA]</scope>
</reference>
<dbReference type="Proteomes" id="UP000224362">
    <property type="component" value="Segment"/>
</dbReference>
<name>A0A249Y2C4_9CAUD</name>
<evidence type="ECO:0000313" key="1">
    <source>
        <dbReference type="EMBL" id="ASZ78826.1"/>
    </source>
</evidence>
<accession>A0A249Y2C4</accession>
<gene>
    <name evidence="1" type="ORF">2050H1_060</name>
</gene>
<dbReference type="EMBL" id="MF285619">
    <property type="protein sequence ID" value="ASZ78826.1"/>
    <property type="molecule type" value="Genomic_DNA"/>
</dbReference>
<dbReference type="SMR" id="A0A249Y2C4"/>
<organism evidence="1 2">
    <name type="scientific">Serratia phage 2050H1</name>
    <dbReference type="NCBI Taxonomy" id="2024250"/>
    <lineage>
        <taxon>Viruses</taxon>
        <taxon>Duplodnaviria</taxon>
        <taxon>Heunggongvirae</taxon>
        <taxon>Uroviricota</taxon>
        <taxon>Caudoviricetes</taxon>
        <taxon>Pantevenvirales</taxon>
        <taxon>Ackermannviridae</taxon>
        <taxon>Miltonvirus</taxon>
        <taxon>Miltonvirus MAM1</taxon>
    </lineage>
</organism>